<dbReference type="PDB" id="6ZY1">
    <property type="method" value="X-ray"/>
    <property type="resolution" value="1.99 A"/>
    <property type="chains" value="A/B/C=1-698"/>
</dbReference>
<feature type="binding site" evidence="7 8">
    <location>
        <position position="564"/>
    </location>
    <ligand>
        <name>[4Fe-4S] cluster</name>
        <dbReference type="ChEBI" id="CHEBI:49883"/>
        <label>2</label>
    </ligand>
</feature>
<feature type="binding site" evidence="9 10">
    <location>
        <position position="422"/>
    </location>
    <ligand>
        <name>cob(II)alamin</name>
        <dbReference type="ChEBI" id="CHEBI:16304"/>
        <label>1</label>
    </ligand>
</feature>
<dbReference type="SMR" id="K2MB66"/>
<name>K2MB66_9HYPH</name>
<feature type="binding site" evidence="9 10">
    <location>
        <position position="476"/>
    </location>
    <ligand>
        <name>cob(II)alamin</name>
        <dbReference type="ChEBI" id="CHEBI:16304"/>
        <label>1</label>
    </ligand>
</feature>
<evidence type="ECO:0007829" key="7">
    <source>
        <dbReference type="PDB" id="4RAS"/>
    </source>
</evidence>
<dbReference type="GO" id="GO:0046872">
    <property type="term" value="F:metal ion binding"/>
    <property type="evidence" value="ECO:0007669"/>
    <property type="project" value="UniProtKB-KW"/>
</dbReference>
<feature type="binding site" evidence="7 8">
    <location>
        <position position="515"/>
    </location>
    <ligand>
        <name>[4Fe-4S] cluster</name>
        <dbReference type="ChEBI" id="CHEBI:49883"/>
        <label>1</label>
    </ligand>
</feature>
<evidence type="ECO:0007829" key="9">
    <source>
        <dbReference type="PDB" id="6ZXX"/>
    </source>
</evidence>
<feature type="binding site" evidence="7 8">
    <location>
        <position position="457"/>
    </location>
    <ligand>
        <name>cob(II)alamin</name>
        <dbReference type="ChEBI" id="CHEBI:16304"/>
        <label>2</label>
    </ligand>
</feature>
<feature type="binding site" evidence="7 8">
    <location>
        <position position="488"/>
    </location>
    <ligand>
        <name>cob(II)alamin</name>
        <dbReference type="ChEBI" id="CHEBI:16304"/>
        <label>2</label>
    </ligand>
</feature>
<reference evidence="7" key="2">
    <citation type="journal article" date="2015" name="Nature">
        <title>Reductive dehalogenase structure suggests a mechanism for B12-dependent dehalogenation.</title>
        <authorList>
            <person name="Payne K.A."/>
            <person name="Quezada C.P."/>
            <person name="Fisher K."/>
            <person name="Dunstan M.S."/>
            <person name="Collins F.A."/>
            <person name="Sjuts H."/>
            <person name="Levy C."/>
            <person name="Hay S."/>
            <person name="Rigby S.E."/>
            <person name="Leys D."/>
        </authorList>
    </citation>
    <scope>X-RAY CRYSTALLOGRAPHY (2.30 ANGSTROMS) IN COMPLEX WITH [4FE-4S] CLUSTER AND COB(II)ALAMIN</scope>
</reference>
<dbReference type="GO" id="GO:0051539">
    <property type="term" value="F:4 iron, 4 sulfur cluster binding"/>
    <property type="evidence" value="ECO:0007669"/>
    <property type="project" value="UniProtKB-KW"/>
</dbReference>
<feature type="binding site" evidence="9 10">
    <location>
        <position position="478"/>
    </location>
    <ligand>
        <name>cob(II)alamin</name>
        <dbReference type="ChEBI" id="CHEBI:16304"/>
        <label>1</label>
    </ligand>
</feature>
<feature type="binding site" evidence="7 8">
    <location>
        <position position="476"/>
    </location>
    <ligand>
        <name>cob(II)alamin</name>
        <dbReference type="ChEBI" id="CHEBI:16304"/>
        <label>2</label>
    </ligand>
</feature>
<dbReference type="PANTHER" id="PTHR42827">
    <property type="entry name" value="IRON-SULFUR CLUSTER-BINDING PROTEIN-RELATED"/>
    <property type="match status" value="1"/>
</dbReference>
<reference evidence="5 6" key="1">
    <citation type="journal article" date="2012" name="J. Bacteriol.">
        <title>Genome Sequence of Nitratireductor pacificus Type Strain pht-3B.</title>
        <authorList>
            <person name="Lai Q."/>
            <person name="Li G."/>
            <person name="Shao Z."/>
        </authorList>
    </citation>
    <scope>NUCLEOTIDE SEQUENCE [LARGE SCALE GENOMIC DNA]</scope>
    <source>
        <strain evidence="6">pht-3B</strain>
    </source>
</reference>
<feature type="binding site" evidence="7 8">
    <location>
        <position position="538"/>
    </location>
    <ligand>
        <name>cob(II)alamin</name>
        <dbReference type="ChEBI" id="CHEBI:16304"/>
        <label>2</label>
    </ligand>
</feature>
<dbReference type="RefSeq" id="WP_008597722.1">
    <property type="nucleotide sequence ID" value="NZ_AMRM01000016.1"/>
</dbReference>
<feature type="binding site" evidence="7 8">
    <location>
        <position position="477"/>
    </location>
    <ligand>
        <name>cob(II)alamin</name>
        <dbReference type="ChEBI" id="CHEBI:16304"/>
        <label>2</label>
    </ligand>
</feature>
<feature type="binding site" evidence="9 10">
    <location>
        <position position="459"/>
    </location>
    <ligand>
        <name>cob(II)alamin</name>
        <dbReference type="ChEBI" id="CHEBI:16304"/>
        <label>1</label>
    </ligand>
</feature>
<feature type="binding site" evidence="7 8">
    <location>
        <position position="403"/>
    </location>
    <ligand>
        <name>cob(II)alamin</name>
        <dbReference type="ChEBI" id="CHEBI:16304"/>
        <label>2</label>
    </ligand>
</feature>
<keyword evidence="2 7" id="KW-0408">Iron</keyword>
<dbReference type="InterPro" id="IPR017900">
    <property type="entry name" value="4Fe4S_Fe_S_CS"/>
</dbReference>
<feature type="binding site" evidence="9">
    <location>
        <position position="403"/>
    </location>
    <ligand>
        <name>cob(II)alamin</name>
        <dbReference type="ChEBI" id="CHEBI:16304"/>
        <label>1</label>
    </ligand>
</feature>
<dbReference type="Proteomes" id="UP000006786">
    <property type="component" value="Unassembled WGS sequence"/>
</dbReference>
<feature type="binding site" evidence="7 8">
    <location>
        <position position="474"/>
    </location>
    <ligand>
        <name>cob(II)alamin</name>
        <dbReference type="ChEBI" id="CHEBI:16304"/>
        <label>2</label>
    </ligand>
</feature>
<feature type="binding site" evidence="7 8">
    <location>
        <position position="561"/>
    </location>
    <ligand>
        <name>cob(II)alamin</name>
        <dbReference type="ChEBI" id="CHEBI:16304"/>
        <label>2</label>
    </ligand>
</feature>
<feature type="binding site" evidence="9 10">
    <location>
        <position position="489"/>
    </location>
    <ligand>
        <name>cob(II)alamin</name>
        <dbReference type="ChEBI" id="CHEBI:16304"/>
        <label>1</label>
    </ligand>
</feature>
<keyword evidence="3 7" id="KW-0411">Iron-sulfur</keyword>
<feature type="binding site" evidence="7 8">
    <location>
        <position position="512"/>
    </location>
    <ligand>
        <name>[4Fe-4S] cluster</name>
        <dbReference type="ChEBI" id="CHEBI:49883"/>
        <label>1</label>
    </ligand>
</feature>
<feature type="binding site" evidence="9 10">
    <location>
        <position position="379"/>
    </location>
    <ligand>
        <name>cob(II)alamin</name>
        <dbReference type="ChEBI" id="CHEBI:16304"/>
        <label>1</label>
    </ligand>
</feature>
<feature type="binding site" evidence="9 10">
    <location>
        <position position="290"/>
    </location>
    <ligand>
        <name>cob(II)alamin</name>
        <dbReference type="ChEBI" id="CHEBI:16304"/>
        <label>1</label>
    </ligand>
</feature>
<dbReference type="PDB" id="6ZXU">
    <property type="method" value="X-ray"/>
    <property type="resolution" value="1.73 A"/>
    <property type="chains" value="A/B/C=1-698"/>
</dbReference>
<feature type="binding site" evidence="7 8">
    <location>
        <position position="489"/>
    </location>
    <ligand>
        <name>cob(II)alamin</name>
        <dbReference type="ChEBI" id="CHEBI:16304"/>
        <label>2</label>
    </ligand>
</feature>
<evidence type="ECO:0007829" key="8">
    <source>
        <dbReference type="PDB" id="6ZXU"/>
    </source>
</evidence>
<protein>
    <submittedName>
        <fullName evidence="5">Oxidoreductase, NAD-binding/iron-sulfur cluster-binding protein</fullName>
    </submittedName>
</protein>
<feature type="binding site" evidence="7 8">
    <location>
        <position position="487"/>
    </location>
    <ligand>
        <name>cob(II)alamin</name>
        <dbReference type="ChEBI" id="CHEBI:16304"/>
        <label>2</label>
    </ligand>
</feature>
<feature type="binding site" evidence="9">
    <location>
        <position position="477"/>
    </location>
    <ligand>
        <name>cob(II)alamin</name>
        <dbReference type="ChEBI" id="CHEBI:16304"/>
        <label>1</label>
    </ligand>
</feature>
<evidence type="ECO:0000313" key="5">
    <source>
        <dbReference type="EMBL" id="EKF18105.1"/>
    </source>
</evidence>
<feature type="binding site" evidence="7 8">
    <location>
        <position position="379"/>
    </location>
    <ligand>
        <name>cob(II)alamin</name>
        <dbReference type="ChEBI" id="CHEBI:16304"/>
        <label>2</label>
    </ligand>
</feature>
<dbReference type="EvolutionaryTrace" id="K2MB66"/>
<dbReference type="EMBL" id="AMRM01000016">
    <property type="protein sequence ID" value="EKF18105.1"/>
    <property type="molecule type" value="Genomic_DNA"/>
</dbReference>
<feature type="binding site" evidence="9 10">
    <location>
        <position position="474"/>
    </location>
    <ligand>
        <name>cob(II)alamin</name>
        <dbReference type="ChEBI" id="CHEBI:16304"/>
        <label>1</label>
    </ligand>
</feature>
<dbReference type="PDB" id="6ZXX">
    <property type="method" value="X-ray"/>
    <property type="resolution" value="1.99 A"/>
    <property type="chains" value="A/B/C=1-698"/>
</dbReference>
<dbReference type="eggNOG" id="COG1600">
    <property type="taxonomic scope" value="Bacteria"/>
</dbReference>
<evidence type="ECO:0000256" key="1">
    <source>
        <dbReference type="ARBA" id="ARBA00022723"/>
    </source>
</evidence>
<dbReference type="PATRIC" id="fig|391937.3.peg.2956"/>
<feature type="binding site" evidence="7 8">
    <location>
        <position position="542"/>
    </location>
    <ligand>
        <name>cob(II)alamin</name>
        <dbReference type="ChEBI" id="CHEBI:16304"/>
        <label>2</label>
    </ligand>
</feature>
<dbReference type="OrthoDB" id="9792185at2"/>
<dbReference type="InterPro" id="IPR017896">
    <property type="entry name" value="4Fe4S_Fe-S-bd"/>
</dbReference>
<feature type="binding site" evidence="7 8">
    <location>
        <position position="548"/>
    </location>
    <ligand>
        <name>[4Fe-4S] cluster</name>
        <dbReference type="ChEBI" id="CHEBI:49883"/>
        <label>2</label>
    </ligand>
</feature>
<sequence length="698" mass="76503">MRLYSNRDRPNHLGPLALERLARVDDVVAQPARQPEDGFAASEDSLLGDVEEYARLFTRFLDGPVAPLGDAIPDDPARRAENLKASAYFLDASMVGICRLDPDDRAGDCDPSHTHALVFAVQFGREPEAGEAGAEWIRGTNAARTDMRCAEIAAILSGYVRWMGFPARGHFSGDAQVDLARLAVRAGLARVVDGVLVAPFLRRGFRLGVVTTGYALAADRPLAPEGDLGETAPEVMLGIDGTRPGWEDAEEEKRPLHMGRYPMETIRRVDEPTTLVVRQEIQRVAKRGDFFKRAEAGDLGEKAKQEKKRFPMKHPLALGMQPLIQNMVPLQGTREKLAPTGKGGDLSDPGRNAEAIKALGYYLGADFVGICRAEPWMYYASDEVEGKPIEAYHDYAVVMLIDQGYETMEGASGDDWISASQSMRAYMRGAEIAGVMAAHCRRMGYSARSHSNAHSEVIHNPAILMAGLGEVSRIGDTLLNPFIGPRSKSIVFTTDLPMSVDRPIDFGLQDFCNQCRKCARECPCNAISFGDKVMFNGYEIWKADVEKCTKYRVTQMKGSACGRCMKMCPWNREDTVEGRRLAELSIKVPEARAAIIAMDDALQNGKRNLIKRWWFDLEVIDGVAGAPRMGTNERDLSPDRGDKIGANQKLAMYPPRLQPPPGTTLDAVLPVDRSGGLAEYAAAETPAAARARLKSSAG</sequence>
<keyword evidence="1 7" id="KW-0479">Metal-binding</keyword>
<feature type="binding site" evidence="7 8">
    <location>
        <position position="522"/>
    </location>
    <ligand>
        <name>[4Fe-4S] cluster</name>
        <dbReference type="ChEBI" id="CHEBI:49883"/>
        <label>2</label>
    </ligand>
</feature>
<dbReference type="PROSITE" id="PS00198">
    <property type="entry name" value="4FE4S_FER_1"/>
    <property type="match status" value="1"/>
</dbReference>
<feature type="binding site" evidence="7 8">
    <location>
        <position position="290"/>
    </location>
    <ligand>
        <name>cob(II)alamin</name>
        <dbReference type="ChEBI" id="CHEBI:16304"/>
        <label>2</label>
    </ligand>
</feature>
<feature type="binding site" evidence="9 10">
    <location>
        <position position="457"/>
    </location>
    <ligand>
        <name>cob(II)alamin</name>
        <dbReference type="ChEBI" id="CHEBI:16304"/>
        <label>1</label>
    </ligand>
</feature>
<feature type="binding site" evidence="7 8">
    <location>
        <position position="568"/>
    </location>
    <ligand>
        <name>[4Fe-4S] cluster</name>
        <dbReference type="ChEBI" id="CHEBI:49883"/>
        <label>1</label>
    </ligand>
</feature>
<proteinExistence type="evidence at protein level"/>
<dbReference type="STRING" id="391937.NA2_14372"/>
<comment type="caution">
    <text evidence="5">The sequence shown here is derived from an EMBL/GenBank/DDBJ whole genome shotgun (WGS) entry which is preliminary data.</text>
</comment>
<feature type="binding site" evidence="9 10">
    <location>
        <position position="538"/>
    </location>
    <ligand>
        <name>cob(II)alamin</name>
        <dbReference type="ChEBI" id="CHEBI:16304"/>
        <label>1</label>
    </ligand>
</feature>
<dbReference type="PROSITE" id="PS51379">
    <property type="entry name" value="4FE4S_FER_2"/>
    <property type="match status" value="1"/>
</dbReference>
<keyword evidence="7 8" id="KW-0002">3D-structure</keyword>
<dbReference type="AlphaFoldDB" id="K2MB66"/>
<feature type="binding site" evidence="7 8">
    <location>
        <position position="459"/>
    </location>
    <ligand>
        <name>cob(II)alamin</name>
        <dbReference type="ChEBI" id="CHEBI:16304"/>
        <label>2</label>
    </ligand>
</feature>
<feature type="binding site" evidence="9">
    <location>
        <position position="488"/>
    </location>
    <ligand>
        <name>cob(II)alamin</name>
        <dbReference type="ChEBI" id="CHEBI:16304"/>
        <label>1</label>
    </ligand>
</feature>
<feature type="binding site" evidence="9">
    <location>
        <position position="422"/>
    </location>
    <ligand>
        <name>cob(II)alamin</name>
        <dbReference type="ChEBI" id="CHEBI:16304"/>
        <label>2</label>
    </ligand>
</feature>
<evidence type="ECO:0000259" key="4">
    <source>
        <dbReference type="PROSITE" id="PS51379"/>
    </source>
</evidence>
<evidence type="ECO:0000256" key="2">
    <source>
        <dbReference type="ARBA" id="ARBA00023004"/>
    </source>
</evidence>
<dbReference type="SUPFAM" id="SSF54862">
    <property type="entry name" value="4Fe-4S ferredoxins"/>
    <property type="match status" value="1"/>
</dbReference>
<gene>
    <name evidence="5" type="ORF">NA2_14372</name>
</gene>
<dbReference type="PANTHER" id="PTHR42827:SF1">
    <property type="entry name" value="IRON-SULFUR CLUSTER-BINDING PROTEIN"/>
    <property type="match status" value="1"/>
</dbReference>
<feature type="binding site" evidence="7 8">
    <location>
        <position position="478"/>
    </location>
    <ligand>
        <name>cob(II)alamin</name>
        <dbReference type="ChEBI" id="CHEBI:16304"/>
        <label>2</label>
    </ligand>
</feature>
<keyword evidence="6" id="KW-1185">Reference proteome</keyword>
<evidence type="ECO:0000313" key="6">
    <source>
        <dbReference type="Proteomes" id="UP000006786"/>
    </source>
</evidence>
<feature type="binding site" evidence="7 8">
    <location>
        <position position="518"/>
    </location>
    <ligand>
        <name>[4Fe-4S] cluster</name>
        <dbReference type="ChEBI" id="CHEBI:49883"/>
        <label>1</label>
    </ligand>
</feature>
<dbReference type="Gene3D" id="3.30.70.20">
    <property type="match status" value="1"/>
</dbReference>
<reference evidence="8 9" key="3">
    <citation type="journal article" date="2020" name="Microorganisms">
        <title>Catabolic Reductive Dehalogenase Substrate Complex Structures Underpin Rational Repurposing of Substrate Scope.</title>
        <authorList>
            <person name="Halliwell T."/>
            <person name="Fisher K."/>
            <person name="Payne K.A.P."/>
            <person name="Rigby S.E.J."/>
            <person name="Leys D."/>
        </authorList>
    </citation>
    <scope>X-RAY CRYSTALLOGRAPHY (1.73 ANGSTROMS) IN COMPLEX WITH [4FE-4S] CLUSTER AND COB(II)ALAMIN</scope>
</reference>
<dbReference type="PDB" id="6ZY0">
    <property type="method" value="X-ray"/>
    <property type="resolution" value="2.13 A"/>
    <property type="chains" value="A/B/C=1-698"/>
</dbReference>
<feature type="binding site" evidence="9">
    <location>
        <position position="561"/>
    </location>
    <ligand>
        <name>cob(II)alamin</name>
        <dbReference type="ChEBI" id="CHEBI:16304"/>
        <label>1</label>
    </ligand>
</feature>
<keyword evidence="7 8" id="KW-0004">4Fe-4S</keyword>
<organism evidence="5 6">
    <name type="scientific">Nitratireductor pacificus pht-3B</name>
    <dbReference type="NCBI Taxonomy" id="391937"/>
    <lineage>
        <taxon>Bacteria</taxon>
        <taxon>Pseudomonadati</taxon>
        <taxon>Pseudomonadota</taxon>
        <taxon>Alphaproteobacteria</taxon>
        <taxon>Hyphomicrobiales</taxon>
        <taxon>Phyllobacteriaceae</taxon>
        <taxon>Nitratireductor</taxon>
    </lineage>
</organism>
<dbReference type="PDBsum" id="4RAS"/>
<feature type="binding site" evidence="9 10">
    <location>
        <position position="487"/>
    </location>
    <ligand>
        <name>cob(II)alamin</name>
        <dbReference type="ChEBI" id="CHEBI:16304"/>
        <label>1</label>
    </ligand>
</feature>
<feature type="domain" description="4Fe-4S ferredoxin-type" evidence="4">
    <location>
        <begin position="502"/>
        <end position="532"/>
    </location>
</feature>
<feature type="binding site" evidence="9 10">
    <location>
        <position position="542"/>
    </location>
    <ligand>
        <name>cob(II)alamin</name>
        <dbReference type="ChEBI" id="CHEBI:16304"/>
        <label>1</label>
    </ligand>
</feature>
<dbReference type="PDB" id="4RAS">
    <property type="method" value="X-ray"/>
    <property type="resolution" value="2.30 A"/>
    <property type="chains" value="A/B/C=1-698"/>
</dbReference>
<dbReference type="Pfam" id="PF12838">
    <property type="entry name" value="Fer4_7"/>
    <property type="match status" value="1"/>
</dbReference>
<accession>K2MB66</accession>
<evidence type="ECO:0007829" key="10">
    <source>
        <dbReference type="PDB" id="6ZY0"/>
    </source>
</evidence>
<feature type="binding site" evidence="7 8">
    <location>
        <position position="561"/>
    </location>
    <ligand>
        <name>[4Fe-4S] cluster</name>
        <dbReference type="ChEBI" id="CHEBI:49883"/>
        <label>2</label>
    </ligand>
</feature>
<evidence type="ECO:0000256" key="3">
    <source>
        <dbReference type="ARBA" id="ARBA00023014"/>
    </source>
</evidence>